<dbReference type="EMBL" id="VLKR01000033">
    <property type="protein sequence ID" value="TWI16139.1"/>
    <property type="molecule type" value="Genomic_DNA"/>
</dbReference>
<feature type="chain" id="PRO_5022088648" evidence="1">
    <location>
        <begin position="20"/>
        <end position="424"/>
    </location>
</feature>
<dbReference type="InterPro" id="IPR025401">
    <property type="entry name" value="DUF4374"/>
</dbReference>
<dbReference type="Pfam" id="PF14298">
    <property type="entry name" value="DUF4374"/>
    <property type="match status" value="1"/>
</dbReference>
<dbReference type="AlphaFoldDB" id="A0A562M885"/>
<organism evidence="2 3">
    <name type="scientific">Sphingobacterium siyangense</name>
    <dbReference type="NCBI Taxonomy" id="459529"/>
    <lineage>
        <taxon>Bacteria</taxon>
        <taxon>Pseudomonadati</taxon>
        <taxon>Bacteroidota</taxon>
        <taxon>Sphingobacteriia</taxon>
        <taxon>Sphingobacteriales</taxon>
        <taxon>Sphingobacteriaceae</taxon>
        <taxon>Sphingobacterium</taxon>
    </lineage>
</organism>
<dbReference type="Proteomes" id="UP000315908">
    <property type="component" value="Unassembled WGS sequence"/>
</dbReference>
<reference evidence="2 3" key="1">
    <citation type="journal article" date="2015" name="Stand. Genomic Sci.">
        <title>Genomic Encyclopedia of Bacterial and Archaeal Type Strains, Phase III: the genomes of soil and plant-associated and newly described type strains.</title>
        <authorList>
            <person name="Whitman W.B."/>
            <person name="Woyke T."/>
            <person name="Klenk H.P."/>
            <person name="Zhou Y."/>
            <person name="Lilburn T.G."/>
            <person name="Beck B.J."/>
            <person name="De Vos P."/>
            <person name="Vandamme P."/>
            <person name="Eisen J.A."/>
            <person name="Garrity G."/>
            <person name="Hugenholtz P."/>
            <person name="Kyrpides N.C."/>
        </authorList>
    </citation>
    <scope>NUCLEOTIDE SEQUENCE [LARGE SCALE GENOMIC DNA]</scope>
    <source>
        <strain evidence="2 3">CGMCC 1.6855</strain>
    </source>
</reference>
<evidence type="ECO:0000313" key="2">
    <source>
        <dbReference type="EMBL" id="TWI16139.1"/>
    </source>
</evidence>
<evidence type="ECO:0000313" key="3">
    <source>
        <dbReference type="Proteomes" id="UP000315908"/>
    </source>
</evidence>
<comment type="caution">
    <text evidence="2">The sequence shown here is derived from an EMBL/GenBank/DDBJ whole genome shotgun (WGS) entry which is preliminary data.</text>
</comment>
<sequence>MNRTKTKFFSFAMVFLALASCSKDNNINDTDPTPVDPENPEVVVKDKYFFAGVNNGFTYVMALDDLAKDTVITTKYPGTIEYNGSFTQWGYNGTSALFAIEYRQGNPAPGSVFQLSASGALKKIDDFTLDKGFNSIGSFSHYLVAIANGETLTAPNDGKKGSVFYSVNISNQNQITPYPVLGENYVNDFTASFVGLADAGNETFLSGVNLAAGPSAVAPPTDKIYVAKFDASMKILTKYEDSRLSPTGGQFRSARYGQLANDQEGNTYVFSSGYQGVKPSGALLIKKGAAAFDASYFFDISAASGGYALRKVWNIKDDYFLLEMYNTAGTASSGGTATQYGVVKMSDKSFKMITDGFPAIDKISSVGWPFTADGKAYIPVVTTDAYPTVYVVDPATAKATKGVSISDATSIPGLGKLTPQADIN</sequence>
<dbReference type="PROSITE" id="PS51257">
    <property type="entry name" value="PROKAR_LIPOPROTEIN"/>
    <property type="match status" value="1"/>
</dbReference>
<proteinExistence type="predicted"/>
<name>A0A562M885_9SPHI</name>
<keyword evidence="1" id="KW-0732">Signal</keyword>
<feature type="signal peptide" evidence="1">
    <location>
        <begin position="1"/>
        <end position="19"/>
    </location>
</feature>
<gene>
    <name evidence="2" type="ORF">IQ31_04592</name>
</gene>
<accession>A0A562M885</accession>
<evidence type="ECO:0000256" key="1">
    <source>
        <dbReference type="SAM" id="SignalP"/>
    </source>
</evidence>
<protein>
    <submittedName>
        <fullName evidence="2">Uncharacterized protein DUF4374</fullName>
    </submittedName>
</protein>